<dbReference type="RefSeq" id="WP_068454123.1">
    <property type="nucleotide sequence ID" value="NZ_JALKQX010000001.1"/>
</dbReference>
<dbReference type="Gene3D" id="3.40.190.290">
    <property type="match status" value="1"/>
</dbReference>
<sequence length="295" mass="33928">MDLKQLTYFVTVAKTLSFSKAALGLHISQPSLSNSIANLEKEIGSSLFERTTRQLKLTDTGELLLERATSLLEQFSIMNEEIQDIVHGEEIEIVFGMIESAHGWFTKVMYDYAKKYPAVQFSVIDTLYNTRVVTALEKYHIHAAISNHRIQSPSITGIQLYTERFVVIFQKEHPLAKKEHITLKDLCDDSLITGMPKFETCKQILSAFDKLQLTPKIDYQIERFEMAKLLVNEGLGISILPENYIKNAFPDTLDYRVIEDNILARPVFLYYLKNRRFPGSVLTLFEEIQTFTKML</sequence>
<keyword evidence="3" id="KW-0238">DNA-binding</keyword>
<dbReference type="InterPro" id="IPR036388">
    <property type="entry name" value="WH-like_DNA-bd_sf"/>
</dbReference>
<dbReference type="PROSITE" id="PS50931">
    <property type="entry name" value="HTH_LYSR"/>
    <property type="match status" value="1"/>
</dbReference>
<reference evidence="6 7" key="1">
    <citation type="submission" date="2024-04" db="EMBL/GenBank/DDBJ databases">
        <authorList>
            <person name="Wu Y.S."/>
            <person name="Zhang L."/>
        </authorList>
    </citation>
    <scope>NUCLEOTIDE SEQUENCE [LARGE SCALE GENOMIC DNA]</scope>
    <source>
        <strain evidence="6 7">KG-01</strain>
    </source>
</reference>
<evidence type="ECO:0000313" key="7">
    <source>
        <dbReference type="Proteomes" id="UP001398420"/>
    </source>
</evidence>
<evidence type="ECO:0000256" key="4">
    <source>
        <dbReference type="ARBA" id="ARBA00023163"/>
    </source>
</evidence>
<gene>
    <name evidence="6" type="ORF">AAF454_12365</name>
</gene>
<dbReference type="InterPro" id="IPR036390">
    <property type="entry name" value="WH_DNA-bd_sf"/>
</dbReference>
<dbReference type="CDD" id="cd05466">
    <property type="entry name" value="PBP2_LTTR_substrate"/>
    <property type="match status" value="1"/>
</dbReference>
<dbReference type="Pfam" id="PF03466">
    <property type="entry name" value="LysR_substrate"/>
    <property type="match status" value="1"/>
</dbReference>
<dbReference type="InterPro" id="IPR005119">
    <property type="entry name" value="LysR_subst-bd"/>
</dbReference>
<accession>A0ABU9LQ14</accession>
<evidence type="ECO:0000256" key="3">
    <source>
        <dbReference type="ARBA" id="ARBA00023125"/>
    </source>
</evidence>
<keyword evidence="2" id="KW-0805">Transcription regulation</keyword>
<keyword evidence="7" id="KW-1185">Reference proteome</keyword>
<dbReference type="SUPFAM" id="SSF46785">
    <property type="entry name" value="Winged helix' DNA-binding domain"/>
    <property type="match status" value="1"/>
</dbReference>
<comment type="similarity">
    <text evidence="1">Belongs to the LysR transcriptional regulatory family.</text>
</comment>
<dbReference type="Gene3D" id="1.10.10.10">
    <property type="entry name" value="Winged helix-like DNA-binding domain superfamily/Winged helix DNA-binding domain"/>
    <property type="match status" value="1"/>
</dbReference>
<organism evidence="6 7">
    <name type="scientific">Kurthia gibsonii</name>
    <dbReference type="NCBI Taxonomy" id="33946"/>
    <lineage>
        <taxon>Bacteria</taxon>
        <taxon>Bacillati</taxon>
        <taxon>Bacillota</taxon>
        <taxon>Bacilli</taxon>
        <taxon>Bacillales</taxon>
        <taxon>Caryophanaceae</taxon>
        <taxon>Kurthia</taxon>
    </lineage>
</organism>
<feature type="domain" description="HTH lysR-type" evidence="5">
    <location>
        <begin position="1"/>
        <end position="58"/>
    </location>
</feature>
<dbReference type="SUPFAM" id="SSF53850">
    <property type="entry name" value="Periplasmic binding protein-like II"/>
    <property type="match status" value="1"/>
</dbReference>
<name>A0ABU9LQ14_9BACL</name>
<proteinExistence type="inferred from homology"/>
<dbReference type="PANTHER" id="PTHR30346">
    <property type="entry name" value="TRANSCRIPTIONAL DUAL REGULATOR HCAR-RELATED"/>
    <property type="match status" value="1"/>
</dbReference>
<protein>
    <submittedName>
        <fullName evidence="6">LysR family transcriptional regulator</fullName>
    </submittedName>
</protein>
<dbReference type="PRINTS" id="PR00039">
    <property type="entry name" value="HTHLYSR"/>
</dbReference>
<evidence type="ECO:0000259" key="5">
    <source>
        <dbReference type="PROSITE" id="PS50931"/>
    </source>
</evidence>
<evidence type="ECO:0000256" key="1">
    <source>
        <dbReference type="ARBA" id="ARBA00009437"/>
    </source>
</evidence>
<evidence type="ECO:0000256" key="2">
    <source>
        <dbReference type="ARBA" id="ARBA00023015"/>
    </source>
</evidence>
<dbReference type="PANTHER" id="PTHR30346:SF0">
    <property type="entry name" value="HCA OPERON TRANSCRIPTIONAL ACTIVATOR HCAR"/>
    <property type="match status" value="1"/>
</dbReference>
<dbReference type="InterPro" id="IPR000847">
    <property type="entry name" value="LysR_HTH_N"/>
</dbReference>
<evidence type="ECO:0000313" key="6">
    <source>
        <dbReference type="EMBL" id="MEL5989198.1"/>
    </source>
</evidence>
<keyword evidence="4" id="KW-0804">Transcription</keyword>
<dbReference type="EMBL" id="JBCEWA010000009">
    <property type="protein sequence ID" value="MEL5989198.1"/>
    <property type="molecule type" value="Genomic_DNA"/>
</dbReference>
<comment type="caution">
    <text evidence="6">The sequence shown here is derived from an EMBL/GenBank/DDBJ whole genome shotgun (WGS) entry which is preliminary data.</text>
</comment>
<dbReference type="Proteomes" id="UP001398420">
    <property type="component" value="Unassembled WGS sequence"/>
</dbReference>
<dbReference type="Pfam" id="PF00126">
    <property type="entry name" value="HTH_1"/>
    <property type="match status" value="1"/>
</dbReference>